<keyword evidence="3" id="KW-1185">Reference proteome</keyword>
<comment type="caution">
    <text evidence="2">The sequence shown here is derived from an EMBL/GenBank/DDBJ whole genome shotgun (WGS) entry which is preliminary data.</text>
</comment>
<name>A0A7W7HS50_9ACTN</name>
<protein>
    <submittedName>
        <fullName evidence="2">Uncharacterized membrane protein HdeD (DUF308 family)</fullName>
    </submittedName>
</protein>
<dbReference type="Proteomes" id="UP000578112">
    <property type="component" value="Unassembled WGS sequence"/>
</dbReference>
<proteinExistence type="predicted"/>
<reference evidence="2 3" key="1">
    <citation type="submission" date="2020-08" db="EMBL/GenBank/DDBJ databases">
        <title>Sequencing the genomes of 1000 actinobacteria strains.</title>
        <authorList>
            <person name="Klenk H.-P."/>
        </authorList>
    </citation>
    <scope>NUCLEOTIDE SEQUENCE [LARGE SCALE GENOMIC DNA]</scope>
    <source>
        <strain evidence="2 3">DSM 43149</strain>
    </source>
</reference>
<feature type="transmembrane region" description="Helical" evidence="1">
    <location>
        <begin position="108"/>
        <end position="132"/>
    </location>
</feature>
<keyword evidence="1" id="KW-0812">Transmembrane</keyword>
<dbReference type="AlphaFoldDB" id="A0A7W7HS50"/>
<accession>A0A7W7HS50</accession>
<dbReference type="EMBL" id="JACHNH010000001">
    <property type="protein sequence ID" value="MBB4759789.1"/>
    <property type="molecule type" value="Genomic_DNA"/>
</dbReference>
<feature type="transmembrane region" description="Helical" evidence="1">
    <location>
        <begin position="86"/>
        <end position="102"/>
    </location>
</feature>
<dbReference type="RefSeq" id="WP_184988955.1">
    <property type="nucleotide sequence ID" value="NZ_BOMK01000029.1"/>
</dbReference>
<feature type="transmembrane region" description="Helical" evidence="1">
    <location>
        <begin position="12"/>
        <end position="36"/>
    </location>
</feature>
<organism evidence="2 3">
    <name type="scientific">Actinoplanes digitatis</name>
    <dbReference type="NCBI Taxonomy" id="1868"/>
    <lineage>
        <taxon>Bacteria</taxon>
        <taxon>Bacillati</taxon>
        <taxon>Actinomycetota</taxon>
        <taxon>Actinomycetes</taxon>
        <taxon>Micromonosporales</taxon>
        <taxon>Micromonosporaceae</taxon>
        <taxon>Actinoplanes</taxon>
    </lineage>
</organism>
<dbReference type="Pfam" id="PF14325">
    <property type="entry name" value="DUF4383"/>
    <property type="match status" value="1"/>
</dbReference>
<evidence type="ECO:0000256" key="1">
    <source>
        <dbReference type="SAM" id="Phobius"/>
    </source>
</evidence>
<feature type="transmembrane region" description="Helical" evidence="1">
    <location>
        <begin position="56"/>
        <end position="74"/>
    </location>
</feature>
<keyword evidence="1" id="KW-0472">Membrane</keyword>
<sequence>MAHNPVNHPLRPIYRALSALAGAYLVVFGIFGVIQTADEGLFGNGDDRVLGQHTNLFWSFASLALGAIVLLATAIGRNVDTEVDKVIGWGLLVVGSYGLAVIRTDANFLNFSVSTVVVTYLVGLALIMAGLYTKVAPAAETGAPRQVRERQAQSA</sequence>
<gene>
    <name evidence="2" type="ORF">BJ971_000345</name>
</gene>
<evidence type="ECO:0000313" key="2">
    <source>
        <dbReference type="EMBL" id="MBB4759789.1"/>
    </source>
</evidence>
<evidence type="ECO:0000313" key="3">
    <source>
        <dbReference type="Proteomes" id="UP000578112"/>
    </source>
</evidence>
<keyword evidence="1" id="KW-1133">Transmembrane helix</keyword>